<evidence type="ECO:0000256" key="8">
    <source>
        <dbReference type="ARBA" id="ARBA00022801"/>
    </source>
</evidence>
<dbReference type="PANTHER" id="PTHR31451:SF39">
    <property type="entry name" value="MANNAN ENDO-1,4-BETA-MANNOSIDASE 1"/>
    <property type="match status" value="1"/>
</dbReference>
<dbReference type="PROSITE" id="PS00010">
    <property type="entry name" value="ASX_HYDROXYL"/>
    <property type="match status" value="1"/>
</dbReference>
<feature type="domain" description="EGF-like" evidence="14">
    <location>
        <begin position="463"/>
        <end position="503"/>
    </location>
</feature>
<dbReference type="SUPFAM" id="SSF51445">
    <property type="entry name" value="(Trans)glycosidases"/>
    <property type="match status" value="1"/>
</dbReference>
<evidence type="ECO:0000256" key="6">
    <source>
        <dbReference type="ARBA" id="ARBA00022536"/>
    </source>
</evidence>
<evidence type="ECO:0000256" key="2">
    <source>
        <dbReference type="ARBA" id="ARBA00004613"/>
    </source>
</evidence>
<keyword evidence="6 11" id="KW-0245">EGF-like domain</keyword>
<organism evidence="16">
    <name type="scientific">Chlorella variabilis</name>
    <name type="common">Green alga</name>
    <dbReference type="NCBI Taxonomy" id="554065"/>
    <lineage>
        <taxon>Eukaryota</taxon>
        <taxon>Viridiplantae</taxon>
        <taxon>Chlorophyta</taxon>
        <taxon>core chlorophytes</taxon>
        <taxon>Trebouxiophyceae</taxon>
        <taxon>Chlorellales</taxon>
        <taxon>Chlorellaceae</taxon>
        <taxon>Chlorella clade</taxon>
        <taxon>Chlorella</taxon>
    </lineage>
</organism>
<evidence type="ECO:0000256" key="7">
    <source>
        <dbReference type="ARBA" id="ARBA00022729"/>
    </source>
</evidence>
<dbReference type="STRING" id="554065.E1ZL98"/>
<dbReference type="Pfam" id="PF26410">
    <property type="entry name" value="GH5_mannosidase"/>
    <property type="match status" value="1"/>
</dbReference>
<dbReference type="GO" id="GO:0005576">
    <property type="term" value="C:extracellular region"/>
    <property type="evidence" value="ECO:0007669"/>
    <property type="project" value="UniProtKB-SubCell"/>
</dbReference>
<dbReference type="AlphaFoldDB" id="E1ZL98"/>
<dbReference type="InterPro" id="IPR024731">
    <property type="entry name" value="NELL2-like_EGF"/>
</dbReference>
<dbReference type="Gene3D" id="2.10.25.10">
    <property type="entry name" value="Laminin"/>
    <property type="match status" value="1"/>
</dbReference>
<comment type="caution">
    <text evidence="11">Lacks conserved residue(s) required for the propagation of feature annotation.</text>
</comment>
<keyword evidence="7 13" id="KW-0732">Signal</keyword>
<dbReference type="RefSeq" id="XP_005845332.1">
    <property type="nucleotide sequence ID" value="XM_005845270.1"/>
</dbReference>
<reference evidence="15 16" key="1">
    <citation type="journal article" date="2010" name="Plant Cell">
        <title>The Chlorella variabilis NC64A genome reveals adaptation to photosymbiosis, coevolution with viruses, and cryptic sex.</title>
        <authorList>
            <person name="Blanc G."/>
            <person name="Duncan G."/>
            <person name="Agarkova I."/>
            <person name="Borodovsky M."/>
            <person name="Gurnon J."/>
            <person name="Kuo A."/>
            <person name="Lindquist E."/>
            <person name="Lucas S."/>
            <person name="Pangilinan J."/>
            <person name="Polle J."/>
            <person name="Salamov A."/>
            <person name="Terry A."/>
            <person name="Yamada T."/>
            <person name="Dunigan D.D."/>
            <person name="Grigoriev I.V."/>
            <person name="Claverie J.M."/>
            <person name="Van Etten J.L."/>
        </authorList>
    </citation>
    <scope>NUCLEOTIDE SEQUENCE [LARGE SCALE GENOMIC DNA]</scope>
    <source>
        <strain evidence="15 16">NC64A</strain>
    </source>
</reference>
<evidence type="ECO:0000256" key="9">
    <source>
        <dbReference type="ARBA" id="ARBA00023157"/>
    </source>
</evidence>
<keyword evidence="9" id="KW-1015">Disulfide bond</keyword>
<comment type="subcellular location">
    <subcellularLocation>
        <location evidence="2">Secreted</location>
    </subcellularLocation>
</comment>
<dbReference type="InterPro" id="IPR001547">
    <property type="entry name" value="Glyco_hydro_5"/>
</dbReference>
<keyword evidence="8" id="KW-0378">Hydrolase</keyword>
<dbReference type="GO" id="GO:0016985">
    <property type="term" value="F:mannan endo-1,4-beta-mannosidase activity"/>
    <property type="evidence" value="ECO:0007669"/>
    <property type="project" value="UniProtKB-EC"/>
</dbReference>
<dbReference type="SMART" id="SM00179">
    <property type="entry name" value="EGF_CA"/>
    <property type="match status" value="1"/>
</dbReference>
<feature type="region of interest" description="Disordered" evidence="12">
    <location>
        <begin position="685"/>
        <end position="737"/>
    </location>
</feature>
<dbReference type="InterPro" id="IPR001881">
    <property type="entry name" value="EGF-like_Ca-bd_dom"/>
</dbReference>
<evidence type="ECO:0000256" key="5">
    <source>
        <dbReference type="ARBA" id="ARBA00022525"/>
    </source>
</evidence>
<dbReference type="EC" id="3.2.1.78" evidence="4"/>
<keyword evidence="5" id="KW-0964">Secreted</keyword>
<evidence type="ECO:0000256" key="3">
    <source>
        <dbReference type="ARBA" id="ARBA00005641"/>
    </source>
</evidence>
<dbReference type="Gene3D" id="3.20.20.80">
    <property type="entry name" value="Glycosidases"/>
    <property type="match status" value="1"/>
</dbReference>
<dbReference type="GO" id="GO:0005509">
    <property type="term" value="F:calcium ion binding"/>
    <property type="evidence" value="ECO:0007669"/>
    <property type="project" value="InterPro"/>
</dbReference>
<evidence type="ECO:0000259" key="14">
    <source>
        <dbReference type="PROSITE" id="PS50026"/>
    </source>
</evidence>
<dbReference type="PANTHER" id="PTHR31451">
    <property type="match status" value="1"/>
</dbReference>
<dbReference type="KEGG" id="cvr:CHLNCDRAFT_137118"/>
<dbReference type="CDD" id="cd00054">
    <property type="entry name" value="EGF_CA"/>
    <property type="match status" value="1"/>
</dbReference>
<evidence type="ECO:0000256" key="4">
    <source>
        <dbReference type="ARBA" id="ARBA00012706"/>
    </source>
</evidence>
<proteinExistence type="inferred from homology"/>
<protein>
    <recommendedName>
        <fullName evidence="4">mannan endo-1,4-beta-mannosidase</fullName>
        <ecNumber evidence="4">3.2.1.78</ecNumber>
    </recommendedName>
</protein>
<dbReference type="OrthoDB" id="406631at2759"/>
<feature type="chain" id="PRO_5003156530" description="mannan endo-1,4-beta-mannosidase" evidence="13">
    <location>
        <begin position="21"/>
        <end position="737"/>
    </location>
</feature>
<feature type="compositionally biased region" description="Low complexity" evidence="12">
    <location>
        <begin position="685"/>
        <end position="704"/>
    </location>
</feature>
<evidence type="ECO:0000256" key="1">
    <source>
        <dbReference type="ARBA" id="ARBA00001678"/>
    </source>
</evidence>
<gene>
    <name evidence="15" type="ORF">CHLNCDRAFT_137118</name>
</gene>
<dbReference type="SUPFAM" id="SSF57196">
    <property type="entry name" value="EGF/Laminin"/>
    <property type="match status" value="1"/>
</dbReference>
<evidence type="ECO:0000256" key="10">
    <source>
        <dbReference type="ARBA" id="ARBA00023295"/>
    </source>
</evidence>
<evidence type="ECO:0000256" key="11">
    <source>
        <dbReference type="PROSITE-ProRule" id="PRU00076"/>
    </source>
</evidence>
<comment type="similarity">
    <text evidence="3">Belongs to the glycosyl hydrolase 5 (cellulase A) family.</text>
</comment>
<evidence type="ECO:0000313" key="16">
    <source>
        <dbReference type="Proteomes" id="UP000008141"/>
    </source>
</evidence>
<dbReference type="GeneID" id="17352803"/>
<dbReference type="eggNOG" id="ENOG502QVVQ">
    <property type="taxonomic scope" value="Eukaryota"/>
</dbReference>
<accession>E1ZL98</accession>
<dbReference type="PROSITE" id="PS50026">
    <property type="entry name" value="EGF_3"/>
    <property type="match status" value="1"/>
</dbReference>
<dbReference type="Pfam" id="PF12947">
    <property type="entry name" value="EGF_3"/>
    <property type="match status" value="1"/>
</dbReference>
<dbReference type="Proteomes" id="UP000008141">
    <property type="component" value="Unassembled WGS sequence"/>
</dbReference>
<evidence type="ECO:0000256" key="13">
    <source>
        <dbReference type="SAM" id="SignalP"/>
    </source>
</evidence>
<keyword evidence="16" id="KW-1185">Reference proteome</keyword>
<dbReference type="FunCoup" id="E1ZL98">
    <property type="interactions" value="168"/>
</dbReference>
<dbReference type="InterPro" id="IPR000742">
    <property type="entry name" value="EGF"/>
</dbReference>
<evidence type="ECO:0000313" key="15">
    <source>
        <dbReference type="EMBL" id="EFN53230.1"/>
    </source>
</evidence>
<evidence type="ECO:0000256" key="12">
    <source>
        <dbReference type="SAM" id="MobiDB-lite"/>
    </source>
</evidence>
<dbReference type="GO" id="GO:0000272">
    <property type="term" value="P:polysaccharide catabolic process"/>
    <property type="evidence" value="ECO:0007669"/>
    <property type="project" value="InterPro"/>
</dbReference>
<name>E1ZL98_CHLVA</name>
<dbReference type="PROSITE" id="PS01186">
    <property type="entry name" value="EGF_2"/>
    <property type="match status" value="1"/>
</dbReference>
<comment type="catalytic activity">
    <reaction evidence="1">
        <text>Random hydrolysis of (1-&gt;4)-beta-D-mannosidic linkages in mannans, galactomannans and glucomannans.</text>
        <dbReference type="EC" id="3.2.1.78"/>
    </reaction>
</comment>
<dbReference type="InterPro" id="IPR045053">
    <property type="entry name" value="MAN-like"/>
</dbReference>
<dbReference type="EMBL" id="GL433852">
    <property type="protein sequence ID" value="EFN53230.1"/>
    <property type="molecule type" value="Genomic_DNA"/>
</dbReference>
<dbReference type="InterPro" id="IPR000152">
    <property type="entry name" value="EGF-type_Asp/Asn_hydroxyl_site"/>
</dbReference>
<feature type="signal peptide" evidence="13">
    <location>
        <begin position="1"/>
        <end position="20"/>
    </location>
</feature>
<dbReference type="InParanoid" id="E1ZL98"/>
<keyword evidence="10" id="KW-0326">Glycosidase</keyword>
<sequence length="737" mass="78796">MRAAALAAVCLACCLATASGARQLQAMPVPTTPAPVGPAEYFVRVENGEFVAGCQRMLLTGWNSWEMVEAAAGAPSLSGASLPVNMTGPQASWGVQPLVRSLLAKGKEAGFNVMRTWAHSVNPQYATAPGRYNEAALRGLDYLLDEARKAGIRLILAFTSNWTPTGGVPEYLKWAGSDKQVDFFTSPAIKAMFQGWVQTLATRVNTINGRAYRDDPTIMAWNLLNEPRCNGCPAGTVAAWYDEMARFTKTVDPNHLVSTGEEGFYACCGNPANPGQPWTEWAAEEGQDFIADHSSPAIDFATIHAWVDNWQQVDPTWLVRWIANHARDSAAVLKKPLVLEEHGKWVTDNATIGGKFVSASLEERNQFMDRGDCNTGQLFLEGQRAPKSEGGGRGLFGIFPTDDAFQPIQANAQTVAQLNAQPVAGCVAAAAQAAPVAAAPDCAQTWVDGAPGTGLEGPACDVPINECVRGTATCDPHATCIDTDAGYECKCWWGYEGDGKACAANAAALEQLQALHWSEPQGLACDAGYDVAWPATAPGYLYDPLDSFAFFRAEGAQYGSRTNVSLLECMVACQEAEECESFVVNEVLAQCFLKTQQCPEYNFCFGQEVLCNRTNDRGGSFSFPCGFWRSYYRLDMDVAGACANVTYVEPAGQPSRANPAVTAIFQQFEDHYVAQYGAELAHANPAAEPAPAATTPAATAAPTAPIVPPGTTAPPAGTVQLLEPEEPPLVQAASEQP</sequence>
<dbReference type="InterPro" id="IPR017853">
    <property type="entry name" value="GH"/>
</dbReference>